<gene>
    <name evidence="13" type="ORF">QWZ10_21755</name>
</gene>
<dbReference type="EMBL" id="JAUFRC010000002">
    <property type="protein sequence ID" value="MDN3713724.1"/>
    <property type="molecule type" value="Genomic_DNA"/>
</dbReference>
<evidence type="ECO:0000313" key="13">
    <source>
        <dbReference type="EMBL" id="MDN3713724.1"/>
    </source>
</evidence>
<evidence type="ECO:0000256" key="4">
    <source>
        <dbReference type="ARBA" id="ARBA00022630"/>
    </source>
</evidence>
<dbReference type="SUPFAM" id="SSF52374">
    <property type="entry name" value="Nucleotidylyl transferase"/>
    <property type="match status" value="1"/>
</dbReference>
<dbReference type="InterPro" id="IPR014729">
    <property type="entry name" value="Rossmann-like_a/b/a_fold"/>
</dbReference>
<keyword evidence="6" id="KW-0808">Transferase</keyword>
<evidence type="ECO:0000256" key="6">
    <source>
        <dbReference type="ARBA" id="ARBA00022679"/>
    </source>
</evidence>
<dbReference type="Gene3D" id="3.40.50.620">
    <property type="entry name" value="HUPs"/>
    <property type="match status" value="1"/>
</dbReference>
<dbReference type="InterPro" id="IPR015864">
    <property type="entry name" value="FAD_synthase"/>
</dbReference>
<proteinExistence type="inferred from homology"/>
<feature type="domain" description="FAD synthetase" evidence="12">
    <location>
        <begin position="32"/>
        <end position="172"/>
    </location>
</feature>
<evidence type="ECO:0000256" key="9">
    <source>
        <dbReference type="ARBA" id="ARBA00022827"/>
    </source>
</evidence>
<evidence type="ECO:0000256" key="1">
    <source>
        <dbReference type="ARBA" id="ARBA00004726"/>
    </source>
</evidence>
<evidence type="ECO:0000256" key="3">
    <source>
        <dbReference type="ARBA" id="ARBA00012393"/>
    </source>
</evidence>
<evidence type="ECO:0000313" key="14">
    <source>
        <dbReference type="Proteomes" id="UP001243846"/>
    </source>
</evidence>
<keyword evidence="10" id="KW-0067">ATP-binding</keyword>
<evidence type="ECO:0000256" key="11">
    <source>
        <dbReference type="ARBA" id="ARBA00049494"/>
    </source>
</evidence>
<evidence type="ECO:0000256" key="2">
    <source>
        <dbReference type="ARBA" id="ARBA00010214"/>
    </source>
</evidence>
<comment type="caution">
    <text evidence="13">The sequence shown here is derived from an EMBL/GenBank/DDBJ whole genome shotgun (WGS) entry which is preliminary data.</text>
</comment>
<dbReference type="PANTHER" id="PTHR22749">
    <property type="entry name" value="RIBOFLAVIN KINASE/FMN ADENYLYLTRANSFERASE"/>
    <property type="match status" value="1"/>
</dbReference>
<keyword evidence="4" id="KW-0285">Flavoprotein</keyword>
<comment type="catalytic activity">
    <reaction evidence="11">
        <text>FMN + ATP + H(+) = FAD + diphosphate</text>
        <dbReference type="Rhea" id="RHEA:17237"/>
        <dbReference type="ChEBI" id="CHEBI:15378"/>
        <dbReference type="ChEBI" id="CHEBI:30616"/>
        <dbReference type="ChEBI" id="CHEBI:33019"/>
        <dbReference type="ChEBI" id="CHEBI:57692"/>
        <dbReference type="ChEBI" id="CHEBI:58210"/>
        <dbReference type="EC" id="2.7.7.2"/>
    </reaction>
</comment>
<keyword evidence="7" id="KW-0548">Nucleotidyltransferase</keyword>
<dbReference type="EC" id="2.7.7.2" evidence="3"/>
<dbReference type="PANTHER" id="PTHR22749:SF6">
    <property type="entry name" value="RIBOFLAVIN KINASE"/>
    <property type="match status" value="1"/>
</dbReference>
<evidence type="ECO:0000256" key="10">
    <source>
        <dbReference type="ARBA" id="ARBA00022840"/>
    </source>
</evidence>
<comment type="similarity">
    <text evidence="2">Belongs to the RibF family.</text>
</comment>
<reference evidence="14" key="1">
    <citation type="journal article" date="2019" name="Int. J. Syst. Evol. Microbiol.">
        <title>The Global Catalogue of Microorganisms (GCM) 10K type strain sequencing project: providing services to taxonomists for standard genome sequencing and annotation.</title>
        <authorList>
            <consortium name="The Broad Institute Genomics Platform"/>
            <consortium name="The Broad Institute Genome Sequencing Center for Infectious Disease"/>
            <person name="Wu L."/>
            <person name="Ma J."/>
        </authorList>
    </citation>
    <scope>NUCLEOTIDE SEQUENCE [LARGE SCALE GENOMIC DNA]</scope>
    <source>
        <strain evidence="14">CECT 8482</strain>
    </source>
</reference>
<dbReference type="Proteomes" id="UP001243846">
    <property type="component" value="Unassembled WGS sequence"/>
</dbReference>
<sequence length="234" mass="24736">MIQSRPIRPFGFAVPDKGLPIIRAALPEGSALRGGVMVLGNFDGFHRGHLYLIRAAKRIAADGRAVGVMSVEPHPRQLFRPADAPFRLASVAQKHHQAAAIGLDFLYEPAFDAAFAVIQPIEFINDILGATLGVSHIVVGADFHFGAKRAGNAATLGAECPPRGIGVTVLPLQAGYSSTAVRAAVAAGEIAQARNLLGRPWQAEVARGLCLARGQIRPPAGRYLIRAAASRRSC</sequence>
<dbReference type="NCBIfam" id="TIGR00125">
    <property type="entry name" value="cyt_tran_rel"/>
    <property type="match status" value="1"/>
</dbReference>
<dbReference type="InterPro" id="IPR023468">
    <property type="entry name" value="Riboflavin_kinase"/>
</dbReference>
<dbReference type="InterPro" id="IPR004821">
    <property type="entry name" value="Cyt_trans-like"/>
</dbReference>
<name>A0ABT8DF04_9RHOB</name>
<accession>A0ABT8DF04</accession>
<keyword evidence="8" id="KW-0547">Nucleotide-binding</keyword>
<evidence type="ECO:0000259" key="12">
    <source>
        <dbReference type="Pfam" id="PF06574"/>
    </source>
</evidence>
<dbReference type="CDD" id="cd02064">
    <property type="entry name" value="FAD_synthetase_N"/>
    <property type="match status" value="1"/>
</dbReference>
<dbReference type="Pfam" id="PF06574">
    <property type="entry name" value="FAD_syn"/>
    <property type="match status" value="1"/>
</dbReference>
<evidence type="ECO:0000256" key="7">
    <source>
        <dbReference type="ARBA" id="ARBA00022695"/>
    </source>
</evidence>
<keyword evidence="9" id="KW-0274">FAD</keyword>
<comment type="pathway">
    <text evidence="1">Cofactor biosynthesis; FAD biosynthesis; FAD from FMN: step 1/1.</text>
</comment>
<keyword evidence="5" id="KW-0288">FMN</keyword>
<protein>
    <recommendedName>
        <fullName evidence="3">FAD synthase</fullName>
        <ecNumber evidence="3">2.7.7.2</ecNumber>
    </recommendedName>
</protein>
<organism evidence="13 14">
    <name type="scientific">Paracoccus cavernae</name>
    <dbReference type="NCBI Taxonomy" id="1571207"/>
    <lineage>
        <taxon>Bacteria</taxon>
        <taxon>Pseudomonadati</taxon>
        <taxon>Pseudomonadota</taxon>
        <taxon>Alphaproteobacteria</taxon>
        <taxon>Rhodobacterales</taxon>
        <taxon>Paracoccaceae</taxon>
        <taxon>Paracoccus</taxon>
    </lineage>
</organism>
<keyword evidence="14" id="KW-1185">Reference proteome</keyword>
<evidence type="ECO:0000256" key="8">
    <source>
        <dbReference type="ARBA" id="ARBA00022741"/>
    </source>
</evidence>
<evidence type="ECO:0000256" key="5">
    <source>
        <dbReference type="ARBA" id="ARBA00022643"/>
    </source>
</evidence>